<feature type="compositionally biased region" description="Basic and acidic residues" evidence="1">
    <location>
        <begin position="80"/>
        <end position="94"/>
    </location>
</feature>
<organism evidence="2 3">
    <name type="scientific">Exophiala spinifera</name>
    <dbReference type="NCBI Taxonomy" id="91928"/>
    <lineage>
        <taxon>Eukaryota</taxon>
        <taxon>Fungi</taxon>
        <taxon>Dikarya</taxon>
        <taxon>Ascomycota</taxon>
        <taxon>Pezizomycotina</taxon>
        <taxon>Eurotiomycetes</taxon>
        <taxon>Chaetothyriomycetidae</taxon>
        <taxon>Chaetothyriales</taxon>
        <taxon>Herpotrichiellaceae</taxon>
        <taxon>Exophiala</taxon>
    </lineage>
</organism>
<dbReference type="GeneID" id="27332600"/>
<feature type="compositionally biased region" description="Basic and acidic residues" evidence="1">
    <location>
        <begin position="139"/>
        <end position="155"/>
    </location>
</feature>
<dbReference type="RefSeq" id="XP_016235687.1">
    <property type="nucleotide sequence ID" value="XM_016379860.1"/>
</dbReference>
<feature type="region of interest" description="Disordered" evidence="1">
    <location>
        <begin position="187"/>
        <end position="283"/>
    </location>
</feature>
<dbReference type="Proteomes" id="UP000053328">
    <property type="component" value="Unassembled WGS sequence"/>
</dbReference>
<feature type="compositionally biased region" description="Polar residues" evidence="1">
    <location>
        <begin position="210"/>
        <end position="219"/>
    </location>
</feature>
<reference evidence="2 3" key="1">
    <citation type="submission" date="2015-01" db="EMBL/GenBank/DDBJ databases">
        <title>The Genome Sequence of Exophiala spinifera CBS89968.</title>
        <authorList>
            <consortium name="The Broad Institute Genomics Platform"/>
            <person name="Cuomo C."/>
            <person name="de Hoog S."/>
            <person name="Gorbushina A."/>
            <person name="Stielow B."/>
            <person name="Teixiera M."/>
            <person name="Abouelleil A."/>
            <person name="Chapman S.B."/>
            <person name="Priest M."/>
            <person name="Young S.K."/>
            <person name="Wortman J."/>
            <person name="Nusbaum C."/>
            <person name="Birren B."/>
        </authorList>
    </citation>
    <scope>NUCLEOTIDE SEQUENCE [LARGE SCALE GENOMIC DNA]</scope>
    <source>
        <strain evidence="2 3">CBS 89968</strain>
    </source>
</reference>
<feature type="region of interest" description="Disordered" evidence="1">
    <location>
        <begin position="21"/>
        <end position="174"/>
    </location>
</feature>
<dbReference type="VEuPathDB" id="FungiDB:PV08_05517"/>
<dbReference type="EMBL" id="KN847495">
    <property type="protein sequence ID" value="KIW15471.1"/>
    <property type="molecule type" value="Genomic_DNA"/>
</dbReference>
<sequence length="396" mass="44434">MLGWKPPPGHLSPHRLCDEIRYETPEPTFSPSPPSASLSKDFACEGDESMPPRSYQTRRRTIISDSEPDSVSGVSRHRVHENNHQSDPHVEIKSLRGRARVARGASSSTCATPGSRHTRVSQPTDATSYKSPGFLRTPHTPEPRSGSRDRRRLSSREQSVTVSACSDTREEQEEANYDVAAFQAELYSSRSLRKRTVQQTNPYKFDKYQHTISRRTGQSPDPEDVEEAVNEEIEMTQARLSSKKQSKASNAGTKRKRKTPALKRNGKRRHLEPTLSTTDEESRVTSFDPAKVTLKVWLDGFPAASAPTTLLACGDVDRLFDFIVESWGWSVEGASIRYAIISFPWLDEESNILLRPGMRDSFTRMVSEVEKAECWKSGGNEAACEIKITVFMESAK</sequence>
<feature type="compositionally biased region" description="Acidic residues" evidence="1">
    <location>
        <begin position="221"/>
        <end position="234"/>
    </location>
</feature>
<name>A0A0D1YKH0_9EURO</name>
<feature type="compositionally biased region" description="Basic residues" evidence="1">
    <location>
        <begin position="253"/>
        <end position="270"/>
    </location>
</feature>
<feature type="compositionally biased region" description="Polar residues" evidence="1">
    <location>
        <begin position="120"/>
        <end position="130"/>
    </location>
</feature>
<evidence type="ECO:0000313" key="2">
    <source>
        <dbReference type="EMBL" id="KIW15471.1"/>
    </source>
</evidence>
<proteinExistence type="predicted"/>
<keyword evidence="3" id="KW-1185">Reference proteome</keyword>
<dbReference type="OrthoDB" id="4121291at2759"/>
<accession>A0A0D1YKH0</accession>
<dbReference type="AlphaFoldDB" id="A0A0D1YKH0"/>
<protein>
    <submittedName>
        <fullName evidence="2">Uncharacterized protein</fullName>
    </submittedName>
</protein>
<dbReference type="HOGENOM" id="CLU_030730_1_0_1"/>
<evidence type="ECO:0000313" key="3">
    <source>
        <dbReference type="Proteomes" id="UP000053328"/>
    </source>
</evidence>
<gene>
    <name evidence="2" type="ORF">PV08_05517</name>
</gene>
<evidence type="ECO:0000256" key="1">
    <source>
        <dbReference type="SAM" id="MobiDB-lite"/>
    </source>
</evidence>